<dbReference type="AlphaFoldDB" id="M7T4V4"/>
<dbReference type="KEGG" id="ela:UCREL1_8182"/>
<dbReference type="PANTHER" id="PTHR30006">
    <property type="entry name" value="THIAMINE-BINDING PERIPLASMIC PROTEIN-RELATED"/>
    <property type="match status" value="1"/>
</dbReference>
<dbReference type="SUPFAM" id="SSF53850">
    <property type="entry name" value="Periplasmic binding protein-like II"/>
    <property type="match status" value="1"/>
</dbReference>
<protein>
    <submittedName>
        <fullName evidence="3">Putative abc transporter protein</fullName>
    </submittedName>
</protein>
<keyword evidence="4" id="KW-1185">Reference proteome</keyword>
<dbReference type="SUPFAM" id="SSF51735">
    <property type="entry name" value="NAD(P)-binding Rossmann-fold domains"/>
    <property type="match status" value="1"/>
</dbReference>
<name>M7T4V4_EUTLA</name>
<evidence type="ECO:0000313" key="4">
    <source>
        <dbReference type="Proteomes" id="UP000012174"/>
    </source>
</evidence>
<dbReference type="Pfam" id="PF13343">
    <property type="entry name" value="SBP_bac_6"/>
    <property type="match status" value="1"/>
</dbReference>
<accession>M7T4V4</accession>
<dbReference type="InterPro" id="IPR011032">
    <property type="entry name" value="GroES-like_sf"/>
</dbReference>
<reference evidence="4" key="1">
    <citation type="journal article" date="2013" name="Genome Announc.">
        <title>Draft genome sequence of the grapevine dieback fungus Eutypa lata UCR-EL1.</title>
        <authorList>
            <person name="Blanco-Ulate B."/>
            <person name="Rolshausen P.E."/>
            <person name="Cantu D."/>
        </authorList>
    </citation>
    <scope>NUCLEOTIDE SEQUENCE [LARGE SCALE GENOMIC DNA]</scope>
    <source>
        <strain evidence="4">UCR-EL1</strain>
    </source>
</reference>
<dbReference type="Gene3D" id="3.90.180.10">
    <property type="entry name" value="Medium-chain alcohol dehydrogenases, catalytic domain"/>
    <property type="match status" value="1"/>
</dbReference>
<evidence type="ECO:0000259" key="2">
    <source>
        <dbReference type="SMART" id="SM00829"/>
    </source>
</evidence>
<organism evidence="3 4">
    <name type="scientific">Eutypa lata (strain UCR-EL1)</name>
    <name type="common">Grapevine dieback disease fungus</name>
    <name type="synonym">Eutypa armeniacae</name>
    <dbReference type="NCBI Taxonomy" id="1287681"/>
    <lineage>
        <taxon>Eukaryota</taxon>
        <taxon>Fungi</taxon>
        <taxon>Dikarya</taxon>
        <taxon>Ascomycota</taxon>
        <taxon>Pezizomycotina</taxon>
        <taxon>Sordariomycetes</taxon>
        <taxon>Xylariomycetidae</taxon>
        <taxon>Xylariales</taxon>
        <taxon>Diatrypaceae</taxon>
        <taxon>Eutypa</taxon>
    </lineage>
</organism>
<dbReference type="Gene3D" id="3.40.50.720">
    <property type="entry name" value="NAD(P)-binding Rossmann-like Domain"/>
    <property type="match status" value="1"/>
</dbReference>
<sequence>MLLGRLASAYDTTFLFNAAPVVENRTIDEIYQAALSEGGIVTCWHGGDERNQQDGLKTAFETRFPGMTLNVTVDVSKFHDGNIDRQLSTGSLYVDSVILQTLHDYPRWDSEGALLHYEPIDFYQIHPAFRDIRAAWHGVSVFAWTFIWNSDKIANGPQEFEDFLKPEYKDKLVITYPNDDDAVLYAFDLIMQEYGYGWFEKLRAQNPRWVRGTGTPVTILQQANQSEAITFTASIGLAPQAPLNISIPSKGKFVTWPQRAAILKDGPHPEGAKLLHNFMLSEDYQRNSGSWSVRKDIAAPNGYPGIMDVETTNPVDFERFMGDRARKVASKMSTMKAAVLHSPGGPEALQLETLPIPTARRGEVLIRVRAFGLNRSELFTRQGYSPGVQLPRILGIEVMGTVVTAPGAEFRDGDIVSTAMGGLGREFNGSYAEYTCVPASNVQVIQPDVAEGLGWDTLGAMPEMLQTAWGSLFKPLKLATGDKLLIRGGTTSVGLAAAAIASDHGAWVVATTRRKDKDVHELMKKYGVRQVVVDTGEIAEDVHAIWPSGADKVLELVGTKTLDDSMRSAAVGGIVCMTGIVGNQWTLNDWNPMESIPQGVHLTIYSGGSNDFMETPLSELARRIKKGDLKLCISKTFTLDEIVEAHRFMEDNKALGKIVVIT</sequence>
<dbReference type="SMART" id="SM00829">
    <property type="entry name" value="PKS_ER"/>
    <property type="match status" value="1"/>
</dbReference>
<dbReference type="InterPro" id="IPR020843">
    <property type="entry name" value="ER"/>
</dbReference>
<dbReference type="HOGENOM" id="CLU_414483_0_0_1"/>
<dbReference type="InterPro" id="IPR013154">
    <property type="entry name" value="ADH-like_N"/>
</dbReference>
<dbReference type="PANTHER" id="PTHR30006:SF2">
    <property type="entry name" value="ABC TRANSPORTER SUBSTRATE-BINDING PROTEIN"/>
    <property type="match status" value="1"/>
</dbReference>
<gene>
    <name evidence="3" type="ORF">UCREL1_8182</name>
</gene>
<evidence type="ECO:0000313" key="3">
    <source>
        <dbReference type="EMBL" id="EMR64856.1"/>
    </source>
</evidence>
<dbReference type="Pfam" id="PF13602">
    <property type="entry name" value="ADH_zinc_N_2"/>
    <property type="match status" value="1"/>
</dbReference>
<dbReference type="CDD" id="cd08243">
    <property type="entry name" value="quinone_oxidoreductase_like_1"/>
    <property type="match status" value="1"/>
</dbReference>
<dbReference type="Pfam" id="PF08240">
    <property type="entry name" value="ADH_N"/>
    <property type="match status" value="1"/>
</dbReference>
<dbReference type="Gene3D" id="3.40.190.10">
    <property type="entry name" value="Periplasmic binding protein-like II"/>
    <property type="match status" value="2"/>
</dbReference>
<dbReference type="GO" id="GO:0016491">
    <property type="term" value="F:oxidoreductase activity"/>
    <property type="evidence" value="ECO:0007669"/>
    <property type="project" value="InterPro"/>
</dbReference>
<dbReference type="EMBL" id="KB706984">
    <property type="protein sequence ID" value="EMR64856.1"/>
    <property type="molecule type" value="Genomic_DNA"/>
</dbReference>
<dbReference type="Proteomes" id="UP000012174">
    <property type="component" value="Unassembled WGS sequence"/>
</dbReference>
<dbReference type="InterPro" id="IPR036291">
    <property type="entry name" value="NAD(P)-bd_dom_sf"/>
</dbReference>
<dbReference type="eggNOG" id="KOG1198">
    <property type="taxonomic scope" value="Eukaryota"/>
</dbReference>
<evidence type="ECO:0000256" key="1">
    <source>
        <dbReference type="ARBA" id="ARBA00022729"/>
    </source>
</evidence>
<dbReference type="SUPFAM" id="SSF50129">
    <property type="entry name" value="GroES-like"/>
    <property type="match status" value="1"/>
</dbReference>
<proteinExistence type="predicted"/>
<feature type="domain" description="Enoyl reductase (ER)" evidence="2">
    <location>
        <begin position="344"/>
        <end position="660"/>
    </location>
</feature>
<dbReference type="OrthoDB" id="124329at2759"/>
<keyword evidence="1" id="KW-0732">Signal</keyword>